<dbReference type="InterPro" id="IPR012135">
    <property type="entry name" value="Dihydroorotate_DH_1_2"/>
</dbReference>
<dbReference type="NCBIfam" id="NF005574">
    <property type="entry name" value="PRK07259.1"/>
    <property type="match status" value="1"/>
</dbReference>
<keyword evidence="7 9" id="KW-0665">Pyrimidine biosynthesis</keyword>
<evidence type="ECO:0000313" key="12">
    <source>
        <dbReference type="Proteomes" id="UP000182278"/>
    </source>
</evidence>
<feature type="binding site" evidence="9">
    <location>
        <position position="128"/>
    </location>
    <ligand>
        <name>FMN</name>
        <dbReference type="ChEBI" id="CHEBI:58210"/>
    </ligand>
</feature>
<dbReference type="EC" id="1.3.-.-" evidence="9"/>
<dbReference type="PANTHER" id="PTHR48109:SF1">
    <property type="entry name" value="DIHYDROOROTATE DEHYDROGENASE (FUMARATE)"/>
    <property type="match status" value="1"/>
</dbReference>
<evidence type="ECO:0000256" key="1">
    <source>
        <dbReference type="ARBA" id="ARBA00004496"/>
    </source>
</evidence>
<evidence type="ECO:0000256" key="3">
    <source>
        <dbReference type="ARBA" id="ARBA00008008"/>
    </source>
</evidence>
<evidence type="ECO:0000256" key="8">
    <source>
        <dbReference type="ARBA" id="ARBA00023002"/>
    </source>
</evidence>
<proteinExistence type="inferred from homology"/>
<comment type="subcellular location">
    <subcellularLocation>
        <location evidence="1 9">Cytoplasm</location>
    </subcellularLocation>
</comment>
<feature type="binding site" evidence="9">
    <location>
        <begin position="70"/>
        <end position="74"/>
    </location>
    <ligand>
        <name>substrate</name>
    </ligand>
</feature>
<dbReference type="UniPathway" id="UPA00070"/>
<feature type="binding site" evidence="9">
    <location>
        <position position="128"/>
    </location>
    <ligand>
        <name>substrate</name>
    </ligand>
</feature>
<dbReference type="FunFam" id="3.20.20.70:FF:000027">
    <property type="entry name" value="Dihydropyrimidine dehydrogenase [NADP(+)]"/>
    <property type="match status" value="1"/>
</dbReference>
<dbReference type="Gene3D" id="3.20.20.70">
    <property type="entry name" value="Aldolase class I"/>
    <property type="match status" value="1"/>
</dbReference>
<feature type="binding site" evidence="9">
    <location>
        <position position="46"/>
    </location>
    <ligand>
        <name>substrate</name>
    </ligand>
</feature>
<keyword evidence="8 9" id="KW-0560">Oxidoreductase</keyword>
<feature type="binding site" evidence="9">
    <location>
        <position position="22"/>
    </location>
    <ligand>
        <name>FMN</name>
        <dbReference type="ChEBI" id="CHEBI:58210"/>
    </ligand>
</feature>
<dbReference type="SUPFAM" id="SSF51395">
    <property type="entry name" value="FMN-linked oxidoreductases"/>
    <property type="match status" value="1"/>
</dbReference>
<dbReference type="InterPro" id="IPR005720">
    <property type="entry name" value="Dihydroorotate_DH_cat"/>
</dbReference>
<dbReference type="STRING" id="1817893.AUJ66_04170"/>
<dbReference type="HAMAP" id="MF_00224">
    <property type="entry name" value="DHO_dh_type1"/>
    <property type="match status" value="1"/>
</dbReference>
<comment type="catalytic activity">
    <reaction evidence="9">
        <text>(S)-dihydroorotate + A = orotate + AH2</text>
        <dbReference type="Rhea" id="RHEA:18073"/>
        <dbReference type="ChEBI" id="CHEBI:13193"/>
        <dbReference type="ChEBI" id="CHEBI:17499"/>
        <dbReference type="ChEBI" id="CHEBI:30839"/>
        <dbReference type="ChEBI" id="CHEBI:30864"/>
    </reaction>
</comment>
<dbReference type="GO" id="GO:0005737">
    <property type="term" value="C:cytoplasm"/>
    <property type="evidence" value="ECO:0007669"/>
    <property type="project" value="UniProtKB-SubCell"/>
</dbReference>
<feature type="active site" description="Nucleophile" evidence="9">
    <location>
        <position position="131"/>
    </location>
</feature>
<comment type="function">
    <text evidence="9">Catalyzes the conversion of dihydroorotate to orotate.</text>
</comment>
<feature type="binding site" evidence="9">
    <location>
        <position position="223"/>
    </location>
    <ligand>
        <name>FMN</name>
        <dbReference type="ChEBI" id="CHEBI:58210"/>
    </ligand>
</feature>
<dbReference type="EMBL" id="MNUO01000062">
    <property type="protein sequence ID" value="OIN97144.1"/>
    <property type="molecule type" value="Genomic_DNA"/>
</dbReference>
<dbReference type="CDD" id="cd04740">
    <property type="entry name" value="DHOD_1B_like"/>
    <property type="match status" value="1"/>
</dbReference>
<dbReference type="GO" id="GO:0044205">
    <property type="term" value="P:'de novo' UMP biosynthetic process"/>
    <property type="evidence" value="ECO:0007669"/>
    <property type="project" value="UniProtKB-UniRule"/>
</dbReference>
<dbReference type="PIRSF" id="PIRSF000164">
    <property type="entry name" value="DHO_oxidase"/>
    <property type="match status" value="1"/>
</dbReference>
<dbReference type="InterPro" id="IPR049622">
    <property type="entry name" value="Dihydroorotate_DH_I"/>
</dbReference>
<evidence type="ECO:0000256" key="5">
    <source>
        <dbReference type="ARBA" id="ARBA00022630"/>
    </source>
</evidence>
<evidence type="ECO:0000256" key="9">
    <source>
        <dbReference type="HAMAP-Rule" id="MF_00224"/>
    </source>
</evidence>
<gene>
    <name evidence="9" type="primary">pyrD</name>
    <name evidence="11" type="ORF">AUJ66_04170</name>
</gene>
<dbReference type="Pfam" id="PF01180">
    <property type="entry name" value="DHO_dh"/>
    <property type="match status" value="1"/>
</dbReference>
<dbReference type="PANTHER" id="PTHR48109">
    <property type="entry name" value="DIHYDROOROTATE DEHYDROGENASE (QUINONE), MITOCHONDRIAL-RELATED"/>
    <property type="match status" value="1"/>
</dbReference>
<organism evidence="11 12">
    <name type="scientific">Candidatus Desantisbacteria bacterium CG1_02_38_46</name>
    <dbReference type="NCBI Taxonomy" id="1817893"/>
    <lineage>
        <taxon>Bacteria</taxon>
        <taxon>Candidatus Desantisiibacteriota</taxon>
    </lineage>
</organism>
<feature type="binding site" evidence="9">
    <location>
        <begin position="271"/>
        <end position="272"/>
    </location>
    <ligand>
        <name>FMN</name>
        <dbReference type="ChEBI" id="CHEBI:58210"/>
    </ligand>
</feature>
<reference evidence="11 12" key="1">
    <citation type="journal article" date="2016" name="Environ. Microbiol.">
        <title>Genomic resolution of a cold subsurface aquifer community provides metabolic insights for novel microbes adapted to high CO concentrations.</title>
        <authorList>
            <person name="Probst A.J."/>
            <person name="Castelle C.J."/>
            <person name="Singh A."/>
            <person name="Brown C.T."/>
            <person name="Anantharaman K."/>
            <person name="Sharon I."/>
            <person name="Hug L.A."/>
            <person name="Burstein D."/>
            <person name="Emerson J.B."/>
            <person name="Thomas B.C."/>
            <person name="Banfield J.F."/>
        </authorList>
    </citation>
    <scope>NUCLEOTIDE SEQUENCE [LARGE SCALE GENOMIC DNA]</scope>
    <source>
        <strain evidence="11">CG1_02_38_46</strain>
    </source>
</reference>
<dbReference type="InterPro" id="IPR024920">
    <property type="entry name" value="Dihydroorotate_DH_1"/>
</dbReference>
<feature type="binding site" evidence="9">
    <location>
        <begin position="198"/>
        <end position="199"/>
    </location>
    <ligand>
        <name>substrate</name>
    </ligand>
</feature>
<feature type="binding site" evidence="9">
    <location>
        <begin position="249"/>
        <end position="250"/>
    </location>
    <ligand>
        <name>FMN</name>
        <dbReference type="ChEBI" id="CHEBI:58210"/>
    </ligand>
</feature>
<dbReference type="InterPro" id="IPR050074">
    <property type="entry name" value="DHO_dehydrogenase"/>
</dbReference>
<evidence type="ECO:0000256" key="4">
    <source>
        <dbReference type="ARBA" id="ARBA00022490"/>
    </source>
</evidence>
<evidence type="ECO:0000256" key="6">
    <source>
        <dbReference type="ARBA" id="ARBA00022643"/>
    </source>
</evidence>
<sequence>MNTNLEVNIAGIKMKNPVMCASGTFNFGEEYGKFFDLKKLGALVTKTITLKSREGNLPPRIYETPSGMLNSIGLQNPGVEMFLKEKMPFLRKIGIPVIVSVAGETLDEWTALVRELKGVRGISAIELNISCPNMKMRSGRARSTMFSQDADATFEVVRKVRKTTNFPLIVKLSPNVTDITVIAKAAQKGGADAISLINTVLGMAVNLEKRAPVLDAITGGLSGPAIKPIALRMVWEVSNAVKIPLIGMGGIMTARDALEFMLAGASAVAVGTANFINPRVIPQIIEEIKKYLVKNKISNINSLKIGTAPIL</sequence>
<feature type="binding site" evidence="9">
    <location>
        <position position="171"/>
    </location>
    <ligand>
        <name>FMN</name>
        <dbReference type="ChEBI" id="CHEBI:58210"/>
    </ligand>
</feature>
<dbReference type="Proteomes" id="UP000182278">
    <property type="component" value="Unassembled WGS sequence"/>
</dbReference>
<dbReference type="InterPro" id="IPR013785">
    <property type="entry name" value="Aldolase_TIM"/>
</dbReference>
<dbReference type="PROSITE" id="PS00912">
    <property type="entry name" value="DHODEHASE_2"/>
    <property type="match status" value="1"/>
</dbReference>
<keyword evidence="4 9" id="KW-0963">Cytoplasm</keyword>
<evidence type="ECO:0000313" key="11">
    <source>
        <dbReference type="EMBL" id="OIN97144.1"/>
    </source>
</evidence>
<keyword evidence="5 9" id="KW-0285">Flavoprotein</keyword>
<dbReference type="GO" id="GO:0004152">
    <property type="term" value="F:dihydroorotate dehydrogenase activity"/>
    <property type="evidence" value="ECO:0007669"/>
    <property type="project" value="UniProtKB-UniRule"/>
</dbReference>
<dbReference type="GO" id="GO:0006207">
    <property type="term" value="P:'de novo' pyrimidine nucleobase biosynthetic process"/>
    <property type="evidence" value="ECO:0007669"/>
    <property type="project" value="InterPro"/>
</dbReference>
<accession>A0A1J4SCZ3</accession>
<feature type="binding site" evidence="9">
    <location>
        <begin position="46"/>
        <end position="47"/>
    </location>
    <ligand>
        <name>FMN</name>
        <dbReference type="ChEBI" id="CHEBI:58210"/>
    </ligand>
</feature>
<name>A0A1J4SCZ3_9BACT</name>
<comment type="caution">
    <text evidence="9">Lacks conserved residue(s) required for the propagation of feature annotation.</text>
</comment>
<evidence type="ECO:0000256" key="2">
    <source>
        <dbReference type="ARBA" id="ARBA00004725"/>
    </source>
</evidence>
<keyword evidence="6 9" id="KW-0288">FMN</keyword>
<comment type="cofactor">
    <cofactor evidence="9">
        <name>FMN</name>
        <dbReference type="ChEBI" id="CHEBI:58210"/>
    </cofactor>
    <text evidence="9">Binds 1 FMN per subunit.</text>
</comment>
<comment type="caution">
    <text evidence="11">The sequence shown here is derived from an EMBL/GenBank/DDBJ whole genome shotgun (WGS) entry which is preliminary data.</text>
</comment>
<comment type="similarity">
    <text evidence="3 9">Belongs to the dihydroorotate dehydrogenase family. Type 1 subfamily.</text>
</comment>
<feature type="binding site" evidence="9">
    <location>
        <position position="197"/>
    </location>
    <ligand>
        <name>FMN</name>
        <dbReference type="ChEBI" id="CHEBI:58210"/>
    </ligand>
</feature>
<evidence type="ECO:0000259" key="10">
    <source>
        <dbReference type="Pfam" id="PF01180"/>
    </source>
</evidence>
<evidence type="ECO:0000256" key="7">
    <source>
        <dbReference type="ARBA" id="ARBA00022975"/>
    </source>
</evidence>
<feature type="domain" description="Dihydroorotate dehydrogenase catalytic" evidence="10">
    <location>
        <begin position="5"/>
        <end position="292"/>
    </location>
</feature>
<dbReference type="PROSITE" id="PS00911">
    <property type="entry name" value="DHODEHASE_1"/>
    <property type="match status" value="1"/>
</dbReference>
<comment type="pathway">
    <text evidence="2 9">Pyrimidine metabolism; UMP biosynthesis via de novo pathway.</text>
</comment>
<protein>
    <recommendedName>
        <fullName evidence="9">Dihydroorotate dehydrogenase</fullName>
        <shortName evidence="9">DHOD</shortName>
        <shortName evidence="9">DHODase</shortName>
        <shortName evidence="9">DHOdehase</shortName>
        <ecNumber evidence="9">1.3.-.-</ecNumber>
    </recommendedName>
</protein>
<dbReference type="AlphaFoldDB" id="A0A1J4SCZ3"/>
<dbReference type="InterPro" id="IPR033888">
    <property type="entry name" value="DHOD_1B"/>
</dbReference>
<dbReference type="InterPro" id="IPR001295">
    <property type="entry name" value="Dihydroorotate_DH_CS"/>
</dbReference>
<dbReference type="NCBIfam" id="TIGR01037">
    <property type="entry name" value="pyrD_sub1_fam"/>
    <property type="match status" value="1"/>
</dbReference>